<dbReference type="VEuPathDB" id="VectorBase:ASTE009316"/>
<evidence type="ECO:0000313" key="1">
    <source>
        <dbReference type="EnsemblMetazoa" id="ASTEI11468-PA"/>
    </source>
</evidence>
<dbReference type="AlphaFoldDB" id="A0A182YSN2"/>
<name>A0A182YSN2_ANOST</name>
<reference evidence="1" key="2">
    <citation type="submission" date="2020-05" db="UniProtKB">
        <authorList>
            <consortium name="EnsemblMetazoa"/>
        </authorList>
    </citation>
    <scope>IDENTIFICATION</scope>
    <source>
        <strain evidence="1">Indian</strain>
    </source>
</reference>
<proteinExistence type="predicted"/>
<sequence>MLTMLEQETFTTANETIALDTNDPEVYGSVVYEEDAYTSGPSAPAPLPPRQVPVSEFDLFEALLNTSAGGPMGSFWNTSAVATETPYTPYELRPETVHRADPVRRHLYRVLGNGTLIIVFLRHRAMRNVPNT</sequence>
<dbReference type="VEuPathDB" id="VectorBase:ASTEI20_043898"/>
<keyword evidence="2" id="KW-1185">Reference proteome</keyword>
<organism evidence="1 2">
    <name type="scientific">Anopheles stephensi</name>
    <name type="common">Indo-Pakistan malaria mosquito</name>
    <dbReference type="NCBI Taxonomy" id="30069"/>
    <lineage>
        <taxon>Eukaryota</taxon>
        <taxon>Metazoa</taxon>
        <taxon>Ecdysozoa</taxon>
        <taxon>Arthropoda</taxon>
        <taxon>Hexapoda</taxon>
        <taxon>Insecta</taxon>
        <taxon>Pterygota</taxon>
        <taxon>Neoptera</taxon>
        <taxon>Endopterygota</taxon>
        <taxon>Diptera</taxon>
        <taxon>Nematocera</taxon>
        <taxon>Culicoidea</taxon>
        <taxon>Culicidae</taxon>
        <taxon>Anophelinae</taxon>
        <taxon>Anopheles</taxon>
    </lineage>
</organism>
<reference evidence="2" key="1">
    <citation type="journal article" date="2014" name="Genome Biol.">
        <title>Genome analysis of a major urban malaria vector mosquito, Anopheles stephensi.</title>
        <authorList>
            <person name="Jiang X."/>
            <person name="Peery A."/>
            <person name="Hall A.B."/>
            <person name="Sharma A."/>
            <person name="Chen X.G."/>
            <person name="Waterhouse R.M."/>
            <person name="Komissarov A."/>
            <person name="Riehle M.M."/>
            <person name="Shouche Y."/>
            <person name="Sharakhova M.V."/>
            <person name="Lawson D."/>
            <person name="Pakpour N."/>
            <person name="Arensburger P."/>
            <person name="Davidson V.L."/>
            <person name="Eiglmeier K."/>
            <person name="Emrich S."/>
            <person name="George P."/>
            <person name="Kennedy R.C."/>
            <person name="Mane S.P."/>
            <person name="Maslen G."/>
            <person name="Oringanje C."/>
            <person name="Qi Y."/>
            <person name="Settlage R."/>
            <person name="Tojo M."/>
            <person name="Tubio J.M."/>
            <person name="Unger M.F."/>
            <person name="Wang B."/>
            <person name="Vernick K.D."/>
            <person name="Ribeiro J.M."/>
            <person name="James A.A."/>
            <person name="Michel K."/>
            <person name="Riehle M.A."/>
            <person name="Luckhart S."/>
            <person name="Sharakhov I.V."/>
            <person name="Tu Z."/>
        </authorList>
    </citation>
    <scope>NUCLEOTIDE SEQUENCE [LARGE SCALE GENOMIC DNA]</scope>
    <source>
        <strain evidence="2">Indian</strain>
    </source>
</reference>
<accession>A0A182YSN2</accession>
<dbReference type="STRING" id="30069.A0A182YSN2"/>
<dbReference type="VEuPathDB" id="VectorBase:ASTEI11468"/>
<protein>
    <submittedName>
        <fullName evidence="1">Uncharacterized protein</fullName>
    </submittedName>
</protein>
<dbReference type="EnsemblMetazoa" id="ASTEI11468-RA">
    <property type="protein sequence ID" value="ASTEI11468-PA"/>
    <property type="gene ID" value="ASTEI11468"/>
</dbReference>
<dbReference type="Proteomes" id="UP000076408">
    <property type="component" value="Unassembled WGS sequence"/>
</dbReference>
<evidence type="ECO:0000313" key="2">
    <source>
        <dbReference type="Proteomes" id="UP000076408"/>
    </source>
</evidence>